<evidence type="ECO:0000259" key="1">
    <source>
        <dbReference type="SMART" id="SM00460"/>
    </source>
</evidence>
<sequence>MKVKDLDIYLQPTPSIDCEHPLIVRMVEELIRGCSGDSEKAVRLFYYVRDKCHYNMYDLSDDPDEYRSSRILGKGQGWCMPKAILLTSLCRAARIPSRLILTSIRNHKSPPEAVEMMGTNIFFPHVYNHIYLNRSWVKAAPTFDYDICERIGVAAVEFDGINDAILPRQDLAGGLYIEYLEEYGVFADVPWKLISEIGYKIYGDNMRSWFK</sequence>
<dbReference type="PANTHER" id="PTHR33490:SF3">
    <property type="entry name" value="CONSERVED INTEGRAL MEMBRANE PROTEIN"/>
    <property type="match status" value="1"/>
</dbReference>
<gene>
    <name evidence="2" type="ORF">ASZ90_019556</name>
</gene>
<accession>A0A0W8E352</accession>
<name>A0A0W8E352_9ZZZZ</name>
<dbReference type="SMART" id="SM00460">
    <property type="entry name" value="TGc"/>
    <property type="match status" value="1"/>
</dbReference>
<dbReference type="SUPFAM" id="SSF54001">
    <property type="entry name" value="Cysteine proteinases"/>
    <property type="match status" value="1"/>
</dbReference>
<proteinExistence type="predicted"/>
<dbReference type="Gene3D" id="3.10.620.30">
    <property type="match status" value="1"/>
</dbReference>
<comment type="caution">
    <text evidence="2">The sequence shown here is derived from an EMBL/GenBank/DDBJ whole genome shotgun (WGS) entry which is preliminary data.</text>
</comment>
<evidence type="ECO:0000313" key="2">
    <source>
        <dbReference type="EMBL" id="KUG03013.1"/>
    </source>
</evidence>
<dbReference type="AlphaFoldDB" id="A0A0W8E352"/>
<feature type="domain" description="Transglutaminase-like" evidence="1">
    <location>
        <begin position="71"/>
        <end position="143"/>
    </location>
</feature>
<organism evidence="2">
    <name type="scientific">hydrocarbon metagenome</name>
    <dbReference type="NCBI Taxonomy" id="938273"/>
    <lineage>
        <taxon>unclassified sequences</taxon>
        <taxon>metagenomes</taxon>
        <taxon>ecological metagenomes</taxon>
    </lineage>
</organism>
<dbReference type="Pfam" id="PF01841">
    <property type="entry name" value="Transglut_core"/>
    <property type="match status" value="1"/>
</dbReference>
<protein>
    <submittedName>
        <fullName evidence="2">Transglutaminase-like domain</fullName>
    </submittedName>
</protein>
<dbReference type="PANTHER" id="PTHR33490">
    <property type="entry name" value="BLR5614 PROTEIN-RELATED"/>
    <property type="match status" value="1"/>
</dbReference>
<dbReference type="InterPro" id="IPR038765">
    <property type="entry name" value="Papain-like_cys_pep_sf"/>
</dbReference>
<dbReference type="InterPro" id="IPR002931">
    <property type="entry name" value="Transglutaminase-like"/>
</dbReference>
<dbReference type="EMBL" id="LNQE01001896">
    <property type="protein sequence ID" value="KUG03013.1"/>
    <property type="molecule type" value="Genomic_DNA"/>
</dbReference>
<reference evidence="2" key="1">
    <citation type="journal article" date="2015" name="Proc. Natl. Acad. Sci. U.S.A.">
        <title>Networks of energetic and metabolic interactions define dynamics in microbial communities.</title>
        <authorList>
            <person name="Embree M."/>
            <person name="Liu J.K."/>
            <person name="Al-Bassam M.M."/>
            <person name="Zengler K."/>
        </authorList>
    </citation>
    <scope>NUCLEOTIDE SEQUENCE</scope>
</reference>